<reference evidence="1" key="1">
    <citation type="journal article" date="2015" name="Nature">
        <title>Complex archaea that bridge the gap between prokaryotes and eukaryotes.</title>
        <authorList>
            <person name="Spang A."/>
            <person name="Saw J.H."/>
            <person name="Jorgensen S.L."/>
            <person name="Zaremba-Niedzwiedzka K."/>
            <person name="Martijn J."/>
            <person name="Lind A.E."/>
            <person name="van Eijk R."/>
            <person name="Schleper C."/>
            <person name="Guy L."/>
            <person name="Ettema T.J."/>
        </authorList>
    </citation>
    <scope>NUCLEOTIDE SEQUENCE</scope>
</reference>
<comment type="caution">
    <text evidence="1">The sequence shown here is derived from an EMBL/GenBank/DDBJ whole genome shotgun (WGS) entry which is preliminary data.</text>
</comment>
<evidence type="ECO:0000313" key="1">
    <source>
        <dbReference type="EMBL" id="KKN22729.1"/>
    </source>
</evidence>
<dbReference type="AlphaFoldDB" id="A0A0F9NXV7"/>
<organism evidence="1">
    <name type="scientific">marine sediment metagenome</name>
    <dbReference type="NCBI Taxonomy" id="412755"/>
    <lineage>
        <taxon>unclassified sequences</taxon>
        <taxon>metagenomes</taxon>
        <taxon>ecological metagenomes</taxon>
    </lineage>
</organism>
<name>A0A0F9NXV7_9ZZZZ</name>
<dbReference type="EMBL" id="LAZR01003035">
    <property type="protein sequence ID" value="KKN22729.1"/>
    <property type="molecule type" value="Genomic_DNA"/>
</dbReference>
<proteinExistence type="predicted"/>
<protein>
    <submittedName>
        <fullName evidence="1">Uncharacterized protein</fullName>
    </submittedName>
</protein>
<accession>A0A0F9NXV7</accession>
<gene>
    <name evidence="1" type="ORF">LCGC14_0912310</name>
</gene>
<sequence length="60" mass="7103">MIRKNCIICEKEIHRASNPKRSKVRRQLTGVTCSRDCARIYRRVHLRIRKLLVKKGVGEQ</sequence>